<evidence type="ECO:0000313" key="2">
    <source>
        <dbReference type="EMBL" id="EMB28150.1"/>
    </source>
</evidence>
<dbReference type="InterPro" id="IPR027417">
    <property type="entry name" value="P-loop_NTPase"/>
</dbReference>
<dbReference type="PATRIC" id="fig|999431.4.peg.2674"/>
<dbReference type="Gene3D" id="3.40.50.300">
    <property type="entry name" value="P-loop containing nucleotide triphosphate hydrolases"/>
    <property type="match status" value="1"/>
</dbReference>
<dbReference type="HOGENOM" id="CLU_062999_3_1_12"/>
<dbReference type="PANTHER" id="PTHR30050:SF4">
    <property type="entry name" value="ATP-BINDING PROTEIN RV3427C IN INSERTION SEQUENCE-RELATED"/>
    <property type="match status" value="1"/>
</dbReference>
<dbReference type="PANTHER" id="PTHR30050">
    <property type="entry name" value="CHROMOSOMAL REPLICATION INITIATOR PROTEIN DNAA"/>
    <property type="match status" value="1"/>
</dbReference>
<proteinExistence type="predicted"/>
<protein>
    <recommendedName>
        <fullName evidence="1">AAA+ ATPase domain-containing protein</fullName>
    </recommendedName>
</protein>
<reference evidence="2" key="1">
    <citation type="submission" date="2012-01" db="EMBL/GenBank/DDBJ databases">
        <title>The Genome Sequence of Treponema denticola H1-T.</title>
        <authorList>
            <consortium name="The Broad Institute Genome Sequencing Platform"/>
            <person name="Earl A."/>
            <person name="Ward D."/>
            <person name="Feldgarden M."/>
            <person name="Gevers D."/>
            <person name="Blanton J.M."/>
            <person name="Fenno C.J."/>
            <person name="Baranova O.V."/>
            <person name="Mathney J."/>
            <person name="Dewhirst F.E."/>
            <person name="Izard J."/>
            <person name="Young S.K."/>
            <person name="Zeng Q."/>
            <person name="Gargeya S."/>
            <person name="Fitzgerald M."/>
            <person name="Haas B."/>
            <person name="Abouelleil A."/>
            <person name="Alvarado L."/>
            <person name="Arachchi H.M."/>
            <person name="Berlin A."/>
            <person name="Chapman S.B."/>
            <person name="Gearin G."/>
            <person name="Goldberg J."/>
            <person name="Griggs A."/>
            <person name="Gujja S."/>
            <person name="Hansen M."/>
            <person name="Heiman D."/>
            <person name="Howarth C."/>
            <person name="Larimer J."/>
            <person name="Lui A."/>
            <person name="MacDonald P.J.P."/>
            <person name="McCowen C."/>
            <person name="Montmayeur A."/>
            <person name="Murphy C."/>
            <person name="Neiman D."/>
            <person name="Pearson M."/>
            <person name="Priest M."/>
            <person name="Roberts A."/>
            <person name="Saif S."/>
            <person name="Shea T."/>
            <person name="Sisk P."/>
            <person name="Stolte C."/>
            <person name="Sykes S."/>
            <person name="Wortman J."/>
            <person name="Nusbaum C."/>
            <person name="Birren B."/>
        </authorList>
    </citation>
    <scope>NUCLEOTIDE SEQUENCE [LARGE SCALE GENOMIC DNA]</scope>
    <source>
        <strain evidence="2">H1-T</strain>
    </source>
</reference>
<name>M2BFI9_TREDN</name>
<dbReference type="EMBL" id="AGDW01000025">
    <property type="protein sequence ID" value="EMB28150.1"/>
    <property type="molecule type" value="Genomic_DNA"/>
</dbReference>
<feature type="domain" description="AAA+ ATPase" evidence="1">
    <location>
        <begin position="82"/>
        <end position="211"/>
    </location>
</feature>
<dbReference type="InterPro" id="IPR003593">
    <property type="entry name" value="AAA+_ATPase"/>
</dbReference>
<dbReference type="Proteomes" id="UP000011708">
    <property type="component" value="Chromosome"/>
</dbReference>
<dbReference type="GO" id="GO:0005524">
    <property type="term" value="F:ATP binding"/>
    <property type="evidence" value="ECO:0007669"/>
    <property type="project" value="InterPro"/>
</dbReference>
<gene>
    <name evidence="2" type="ORF">HMPREF9725_02580</name>
</gene>
<accession>M2BFI9</accession>
<dbReference type="InterPro" id="IPR002611">
    <property type="entry name" value="IstB_ATP-bd"/>
</dbReference>
<dbReference type="RefSeq" id="WP_002689761.1">
    <property type="nucleotide sequence ID" value="NZ_CM001794.1"/>
</dbReference>
<dbReference type="SUPFAM" id="SSF52540">
    <property type="entry name" value="P-loop containing nucleoside triphosphate hydrolases"/>
    <property type="match status" value="1"/>
</dbReference>
<sequence>MNELKDISALLNKLSTIKPRSEAEVLERERELRDERLFIHYKKEAPERFLKESLDTYKTDDDEKRTALAKARLFVQAVKCGGFQTLIFLGNVGTGKTHLACGIIRECGGLYRLASSIVEELRRAKSFNADKTEAKILDAYGKTNLLIVDEIGRGAVAAEEQYMLYQIINERYNRRQPTVLISNQTKKEFLQYIGIAAADRLTESAQVVELTGKSYRAIMRQG</sequence>
<organism evidence="2">
    <name type="scientific">Treponema denticola H1-T</name>
    <dbReference type="NCBI Taxonomy" id="999431"/>
    <lineage>
        <taxon>Bacteria</taxon>
        <taxon>Pseudomonadati</taxon>
        <taxon>Spirochaetota</taxon>
        <taxon>Spirochaetia</taxon>
        <taxon>Spirochaetales</taxon>
        <taxon>Treponemataceae</taxon>
        <taxon>Treponema</taxon>
    </lineage>
</organism>
<dbReference type="SMART" id="SM00382">
    <property type="entry name" value="AAA"/>
    <property type="match status" value="1"/>
</dbReference>
<dbReference type="CDD" id="cd00009">
    <property type="entry name" value="AAA"/>
    <property type="match status" value="1"/>
</dbReference>
<dbReference type="AlphaFoldDB" id="M2BFI9"/>
<dbReference type="GO" id="GO:0006260">
    <property type="term" value="P:DNA replication"/>
    <property type="evidence" value="ECO:0007669"/>
    <property type="project" value="TreeGrafter"/>
</dbReference>
<evidence type="ECO:0000259" key="1">
    <source>
        <dbReference type="SMART" id="SM00382"/>
    </source>
</evidence>
<dbReference type="Pfam" id="PF01695">
    <property type="entry name" value="IstB_IS21"/>
    <property type="match status" value="1"/>
</dbReference>
<comment type="caution">
    <text evidence="2">The sequence shown here is derived from an EMBL/GenBank/DDBJ whole genome shotgun (WGS) entry which is preliminary data.</text>
</comment>